<proteinExistence type="predicted"/>
<evidence type="ECO:0000313" key="1">
    <source>
        <dbReference type="EMBL" id="MBX43860.1"/>
    </source>
</evidence>
<dbReference type="AlphaFoldDB" id="A0A2P2NN88"/>
<sequence>MTIIEMSRCLFLLEKAMSKKL</sequence>
<dbReference type="EMBL" id="GGEC01063376">
    <property type="protein sequence ID" value="MBX43860.1"/>
    <property type="molecule type" value="Transcribed_RNA"/>
</dbReference>
<reference evidence="1" key="1">
    <citation type="submission" date="2018-02" db="EMBL/GenBank/DDBJ databases">
        <title>Rhizophora mucronata_Transcriptome.</title>
        <authorList>
            <person name="Meera S.P."/>
            <person name="Sreeshan A."/>
            <person name="Augustine A."/>
        </authorList>
    </citation>
    <scope>NUCLEOTIDE SEQUENCE</scope>
    <source>
        <tissue evidence="1">Leaf</tissue>
    </source>
</reference>
<name>A0A2P2NN88_RHIMU</name>
<accession>A0A2P2NN88</accession>
<protein>
    <submittedName>
        <fullName evidence="1">Uncharacterized protein</fullName>
    </submittedName>
</protein>
<organism evidence="1">
    <name type="scientific">Rhizophora mucronata</name>
    <name type="common">Asiatic mangrove</name>
    <dbReference type="NCBI Taxonomy" id="61149"/>
    <lineage>
        <taxon>Eukaryota</taxon>
        <taxon>Viridiplantae</taxon>
        <taxon>Streptophyta</taxon>
        <taxon>Embryophyta</taxon>
        <taxon>Tracheophyta</taxon>
        <taxon>Spermatophyta</taxon>
        <taxon>Magnoliopsida</taxon>
        <taxon>eudicotyledons</taxon>
        <taxon>Gunneridae</taxon>
        <taxon>Pentapetalae</taxon>
        <taxon>rosids</taxon>
        <taxon>fabids</taxon>
        <taxon>Malpighiales</taxon>
        <taxon>Rhizophoraceae</taxon>
        <taxon>Rhizophora</taxon>
    </lineage>
</organism>